<protein>
    <submittedName>
        <fullName evidence="1">Uncharacterized protein</fullName>
    </submittedName>
</protein>
<comment type="caution">
    <text evidence="1">The sequence shown here is derived from an EMBL/GenBank/DDBJ whole genome shotgun (WGS) entry which is preliminary data.</text>
</comment>
<accession>A0A4Y2AMP8</accession>
<organism evidence="1 2">
    <name type="scientific">Araneus ventricosus</name>
    <name type="common">Orbweaver spider</name>
    <name type="synonym">Epeira ventricosa</name>
    <dbReference type="NCBI Taxonomy" id="182803"/>
    <lineage>
        <taxon>Eukaryota</taxon>
        <taxon>Metazoa</taxon>
        <taxon>Ecdysozoa</taxon>
        <taxon>Arthropoda</taxon>
        <taxon>Chelicerata</taxon>
        <taxon>Arachnida</taxon>
        <taxon>Araneae</taxon>
        <taxon>Araneomorphae</taxon>
        <taxon>Entelegynae</taxon>
        <taxon>Araneoidea</taxon>
        <taxon>Araneidae</taxon>
        <taxon>Araneus</taxon>
    </lineage>
</organism>
<dbReference type="AlphaFoldDB" id="A0A4Y2AMP8"/>
<sequence>MHAKDVLYKRYPLARFNTTSDTLLLRLECYRKPCYSCPALASRDLNDSCCNSSNVKARVLVSITGHSPTPLTKEVTTSYAHRQRDWRLKD</sequence>
<evidence type="ECO:0000313" key="2">
    <source>
        <dbReference type="Proteomes" id="UP000499080"/>
    </source>
</evidence>
<name>A0A4Y2AMP8_ARAVE</name>
<keyword evidence="2" id="KW-1185">Reference proteome</keyword>
<proteinExistence type="predicted"/>
<dbReference type="EMBL" id="BGPR01000022">
    <property type="protein sequence ID" value="GBL80495.1"/>
    <property type="molecule type" value="Genomic_DNA"/>
</dbReference>
<gene>
    <name evidence="1" type="ORF">AVEN_225202_1</name>
</gene>
<dbReference type="Proteomes" id="UP000499080">
    <property type="component" value="Unassembled WGS sequence"/>
</dbReference>
<reference evidence="1 2" key="1">
    <citation type="journal article" date="2019" name="Sci. Rep.">
        <title>Orb-weaving spider Araneus ventricosus genome elucidates the spidroin gene catalogue.</title>
        <authorList>
            <person name="Kono N."/>
            <person name="Nakamura H."/>
            <person name="Ohtoshi R."/>
            <person name="Moran D.A.P."/>
            <person name="Shinohara A."/>
            <person name="Yoshida Y."/>
            <person name="Fujiwara M."/>
            <person name="Mori M."/>
            <person name="Tomita M."/>
            <person name="Arakawa K."/>
        </authorList>
    </citation>
    <scope>NUCLEOTIDE SEQUENCE [LARGE SCALE GENOMIC DNA]</scope>
</reference>
<evidence type="ECO:0000313" key="1">
    <source>
        <dbReference type="EMBL" id="GBL80495.1"/>
    </source>
</evidence>